<dbReference type="GO" id="GO:0016592">
    <property type="term" value="C:mediator complex"/>
    <property type="evidence" value="ECO:0007669"/>
    <property type="project" value="UniProtKB-UniRule"/>
</dbReference>
<protein>
    <recommendedName>
        <fullName evidence="3 9">Mediator of RNA polymerase II transcription subunit 14</fullName>
    </recommendedName>
    <alternativeName>
        <fullName evidence="8 9">Mediator complex subunit 14</fullName>
    </alternativeName>
</protein>
<dbReference type="GO" id="GO:0003712">
    <property type="term" value="F:transcription coregulator activity"/>
    <property type="evidence" value="ECO:0007669"/>
    <property type="project" value="UniProtKB-UniRule"/>
</dbReference>
<accession>A0A4Y7TU88</accession>
<feature type="domain" description="Mediator complex subunit MED14 N-terminal" evidence="11">
    <location>
        <begin position="39"/>
        <end position="228"/>
    </location>
</feature>
<evidence type="ECO:0000256" key="1">
    <source>
        <dbReference type="ARBA" id="ARBA00004123"/>
    </source>
</evidence>
<dbReference type="Proteomes" id="UP000298030">
    <property type="component" value="Unassembled WGS sequence"/>
</dbReference>
<name>A0A4Y7TU88_COPMI</name>
<dbReference type="GO" id="GO:0070847">
    <property type="term" value="C:core mediator complex"/>
    <property type="evidence" value="ECO:0007669"/>
    <property type="project" value="TreeGrafter"/>
</dbReference>
<evidence type="ECO:0000256" key="5">
    <source>
        <dbReference type="ARBA" id="ARBA00023159"/>
    </source>
</evidence>
<evidence type="ECO:0000259" key="11">
    <source>
        <dbReference type="Pfam" id="PF08638"/>
    </source>
</evidence>
<keyword evidence="13" id="KW-1185">Reference proteome</keyword>
<feature type="region of interest" description="Disordered" evidence="10">
    <location>
        <begin position="996"/>
        <end position="1050"/>
    </location>
</feature>
<comment type="subunit">
    <text evidence="9">Component of the Mediator complex.</text>
</comment>
<sequence>MSQNVEEDMAIDIPNPSPRGDEIPIEQLELELPPVYDGQIQLSELLSRMVQGIYTELAEMAETLPSAPDAVRKRTLADWVVKTKKQVVKLYAVAKWSRDAEVVQKCMNITSFLMNQNFQFDAAIQALIAGKQNLDQARLRNHDLLTSLDVLTTGSYLRLPKCIKKNVTPQSPLTDEEVAKTLKDMEGVILYRLRMSEIIPVEMSRYRIVDGRVFFTVPKLFEVSLCLQGPAANAGWFFVHVEFPVNPKGDIASLQDFPREPTGITKRYITDEADFRLAYYLVPDPENPDMMSLSYQLEILWFQAERMRSLGWRESMSVQMSSDRKTMTVQYWTRPTPPSHHPGQTRTKQKPPPLIGGTLTISIETINMRTARTPEEIVLARIQRQVKLGSTKPSDEVEPLRLFAKWTPSQGVLALNVPLMELTLSPNDLEIDCENLDFEIMLRKVIEKHAQVLLVAITNKFQNDPSLEFSEPGVVIAEKDAIHINLCTDEVVTINIDSRTGRLNLRDINSFAIAGRAPRFYYTARAVNDQPDPEEKARYLGYQSYKTRNFRPLDYGRLGERKGLLYIQLKRFPDNYLVLVVKAKGFSYVLMTTRGVPEDPLAPMAIDDIAFLNFERLKASRNSSETSSASNPQPLGAFNDLRSDVGVSAGFDLTIQTIKELYSYCCARVAYMNVERQFKERGIEYTQVSPTSGTNGMTLPPELARIQSSLARSVPALCVQATDILSGAPAAEAAMPNIRVIPLNWWSEERAQVVTCVKLKYVQQPLGKRAGSKIIRPSKRIIYDTTEAIVSFLSENVNVCVDEFLEEWAKVSKMVVIAREVAKMSKEKGWKDMQLLSFDLQTVEFAYAEGYSVSITCEDQLSTSGAKFDLRFTRTTPPSETDGDGASSSSSPPDTFNPHDDAEPFLSNILRHGHGRLAPSLERLVMVLRDTLPIVVELEKIRRACIDEAYHVDTYAKASGWYRILYPTLKHAVDFRLMTGQRVAIMDASHSLFKPSNVRTDSASKKGKSKDNSGSSQPTASTPASSTSLSASTSTSSNASSSSSSSPSSFNNLIDKTLLQPIPDFATITKAVVTEGTGGGASGNLIDLNEGLICDTTTVGTIMQNVHRRVVEKLKGMKKS</sequence>
<feature type="region of interest" description="Disordered" evidence="10">
    <location>
        <begin position="334"/>
        <end position="354"/>
    </location>
</feature>
<keyword evidence="5 9" id="KW-0010">Activator</keyword>
<evidence type="ECO:0000256" key="8">
    <source>
        <dbReference type="ARBA" id="ARBA00032007"/>
    </source>
</evidence>
<keyword evidence="6 9" id="KW-0804">Transcription</keyword>
<feature type="region of interest" description="Disordered" evidence="10">
    <location>
        <begin position="872"/>
        <end position="898"/>
    </location>
</feature>
<evidence type="ECO:0000313" key="12">
    <source>
        <dbReference type="EMBL" id="TEB37494.1"/>
    </source>
</evidence>
<feature type="compositionally biased region" description="Low complexity" evidence="10">
    <location>
        <begin position="1012"/>
        <end position="1049"/>
    </location>
</feature>
<comment type="similarity">
    <text evidence="2 9">Belongs to the Mediator complex subunit 14 family.</text>
</comment>
<evidence type="ECO:0000256" key="6">
    <source>
        <dbReference type="ARBA" id="ARBA00023163"/>
    </source>
</evidence>
<comment type="function">
    <text evidence="9">Component of the Mediator complex, a coactivator involved in the regulated transcription of nearly all RNA polymerase II-dependent genes. Mediator functions as a bridge to convey information from gene-specific regulatory proteins to the basal RNA polymerase II transcription machinery. Mediator is recruited to promoters by direct interactions with regulatory proteins and serves as a scaffold for the assembly of a functional preinitiation complex with RNA polymerase II and the general transcription factors.</text>
</comment>
<evidence type="ECO:0000256" key="7">
    <source>
        <dbReference type="ARBA" id="ARBA00023242"/>
    </source>
</evidence>
<dbReference type="PANTHER" id="PTHR12809">
    <property type="entry name" value="MEDIATOR COMPLEX SUBUNIT"/>
    <property type="match status" value="1"/>
</dbReference>
<organism evidence="12 13">
    <name type="scientific">Coprinellus micaceus</name>
    <name type="common">Glistening ink-cap mushroom</name>
    <name type="synonym">Coprinus micaceus</name>
    <dbReference type="NCBI Taxonomy" id="71717"/>
    <lineage>
        <taxon>Eukaryota</taxon>
        <taxon>Fungi</taxon>
        <taxon>Dikarya</taxon>
        <taxon>Basidiomycota</taxon>
        <taxon>Agaricomycotina</taxon>
        <taxon>Agaricomycetes</taxon>
        <taxon>Agaricomycetidae</taxon>
        <taxon>Agaricales</taxon>
        <taxon>Agaricineae</taxon>
        <taxon>Psathyrellaceae</taxon>
        <taxon>Coprinellus</taxon>
    </lineage>
</organism>
<evidence type="ECO:0000256" key="4">
    <source>
        <dbReference type="ARBA" id="ARBA00023015"/>
    </source>
</evidence>
<dbReference type="AlphaFoldDB" id="A0A4Y7TU88"/>
<proteinExistence type="inferred from homology"/>
<dbReference type="EMBL" id="QPFP01000004">
    <property type="protein sequence ID" value="TEB37494.1"/>
    <property type="molecule type" value="Genomic_DNA"/>
</dbReference>
<evidence type="ECO:0000256" key="2">
    <source>
        <dbReference type="ARBA" id="ARBA00007813"/>
    </source>
</evidence>
<keyword evidence="7 9" id="KW-0539">Nucleus</keyword>
<dbReference type="PANTHER" id="PTHR12809:SF2">
    <property type="entry name" value="MEDIATOR OF RNA POLYMERASE II TRANSCRIPTION SUBUNIT 14"/>
    <property type="match status" value="1"/>
</dbReference>
<evidence type="ECO:0000256" key="3">
    <source>
        <dbReference type="ARBA" id="ARBA00019619"/>
    </source>
</evidence>
<keyword evidence="4 9" id="KW-0805">Transcription regulation</keyword>
<dbReference type="GO" id="GO:0006357">
    <property type="term" value="P:regulation of transcription by RNA polymerase II"/>
    <property type="evidence" value="ECO:0007669"/>
    <property type="project" value="InterPro"/>
</dbReference>
<comment type="caution">
    <text evidence="12">The sequence shown here is derived from an EMBL/GenBank/DDBJ whole genome shotgun (WGS) entry which is preliminary data.</text>
</comment>
<dbReference type="InterPro" id="IPR055122">
    <property type="entry name" value="Med14_N"/>
</dbReference>
<evidence type="ECO:0000256" key="9">
    <source>
        <dbReference type="RuleBase" id="RU365082"/>
    </source>
</evidence>
<dbReference type="OrthoDB" id="205099at2759"/>
<reference evidence="12 13" key="1">
    <citation type="journal article" date="2019" name="Nat. Ecol. Evol.">
        <title>Megaphylogeny resolves global patterns of mushroom evolution.</title>
        <authorList>
            <person name="Varga T."/>
            <person name="Krizsan K."/>
            <person name="Foldi C."/>
            <person name="Dima B."/>
            <person name="Sanchez-Garcia M."/>
            <person name="Sanchez-Ramirez S."/>
            <person name="Szollosi G.J."/>
            <person name="Szarkandi J.G."/>
            <person name="Papp V."/>
            <person name="Albert L."/>
            <person name="Andreopoulos W."/>
            <person name="Angelini C."/>
            <person name="Antonin V."/>
            <person name="Barry K.W."/>
            <person name="Bougher N.L."/>
            <person name="Buchanan P."/>
            <person name="Buyck B."/>
            <person name="Bense V."/>
            <person name="Catcheside P."/>
            <person name="Chovatia M."/>
            <person name="Cooper J."/>
            <person name="Damon W."/>
            <person name="Desjardin D."/>
            <person name="Finy P."/>
            <person name="Geml J."/>
            <person name="Haridas S."/>
            <person name="Hughes K."/>
            <person name="Justo A."/>
            <person name="Karasinski D."/>
            <person name="Kautmanova I."/>
            <person name="Kiss B."/>
            <person name="Kocsube S."/>
            <person name="Kotiranta H."/>
            <person name="LaButti K.M."/>
            <person name="Lechner B.E."/>
            <person name="Liimatainen K."/>
            <person name="Lipzen A."/>
            <person name="Lukacs Z."/>
            <person name="Mihaltcheva S."/>
            <person name="Morgado L.N."/>
            <person name="Niskanen T."/>
            <person name="Noordeloos M.E."/>
            <person name="Ohm R.A."/>
            <person name="Ortiz-Santana B."/>
            <person name="Ovrebo C."/>
            <person name="Racz N."/>
            <person name="Riley R."/>
            <person name="Savchenko A."/>
            <person name="Shiryaev A."/>
            <person name="Soop K."/>
            <person name="Spirin V."/>
            <person name="Szebenyi C."/>
            <person name="Tomsovsky M."/>
            <person name="Tulloss R.E."/>
            <person name="Uehling J."/>
            <person name="Grigoriev I.V."/>
            <person name="Vagvolgyi C."/>
            <person name="Papp T."/>
            <person name="Martin F.M."/>
            <person name="Miettinen O."/>
            <person name="Hibbett D.S."/>
            <person name="Nagy L.G."/>
        </authorList>
    </citation>
    <scope>NUCLEOTIDE SEQUENCE [LARGE SCALE GENOMIC DNA]</scope>
    <source>
        <strain evidence="12 13">FP101781</strain>
    </source>
</reference>
<evidence type="ECO:0000313" key="13">
    <source>
        <dbReference type="Proteomes" id="UP000298030"/>
    </source>
</evidence>
<evidence type="ECO:0000256" key="10">
    <source>
        <dbReference type="SAM" id="MobiDB-lite"/>
    </source>
</evidence>
<dbReference type="Pfam" id="PF08638">
    <property type="entry name" value="Med14"/>
    <property type="match status" value="1"/>
</dbReference>
<dbReference type="STRING" id="71717.A0A4Y7TU88"/>
<comment type="subcellular location">
    <subcellularLocation>
        <location evidence="1 9">Nucleus</location>
    </subcellularLocation>
</comment>
<gene>
    <name evidence="12" type="ORF">FA13DRAFT_913190</name>
</gene>
<dbReference type="InterPro" id="IPR013947">
    <property type="entry name" value="Mediator_Med14"/>
</dbReference>